<dbReference type="PANTHER" id="PTHR16026:SF0">
    <property type="entry name" value="CARTILAGE ACIDIC PROTEIN 1"/>
    <property type="match status" value="1"/>
</dbReference>
<reference evidence="5 7" key="2">
    <citation type="submission" date="2018-06" db="EMBL/GenBank/DDBJ databases">
        <authorList>
            <consortium name="Pathogen Informatics"/>
            <person name="Doyle S."/>
        </authorList>
    </citation>
    <scope>NUCLEOTIDE SEQUENCE [LARGE SCALE GENOMIC DNA]</scope>
    <source>
        <strain evidence="5 7">NCTC12376</strain>
    </source>
</reference>
<dbReference type="Pfam" id="PF07593">
    <property type="entry name" value="UnbV_ASPIC"/>
    <property type="match status" value="1"/>
</dbReference>
<evidence type="ECO:0000256" key="2">
    <source>
        <dbReference type="SAM" id="Phobius"/>
    </source>
</evidence>
<dbReference type="InterPro" id="IPR013517">
    <property type="entry name" value="FG-GAP"/>
</dbReference>
<name>A0A378KSB0_9GAMM</name>
<evidence type="ECO:0000313" key="4">
    <source>
        <dbReference type="EMBL" id="KTD52903.1"/>
    </source>
</evidence>
<accession>A0A378KSB0</accession>
<dbReference type="InterPro" id="IPR011519">
    <property type="entry name" value="UnbV_ASPIC"/>
</dbReference>
<feature type="domain" description="ASPIC/UnbV" evidence="3">
    <location>
        <begin position="467"/>
        <end position="534"/>
    </location>
</feature>
<dbReference type="RefSeq" id="WP_058472923.1">
    <property type="nucleotide sequence ID" value="NZ_CAAAIL010000007.1"/>
</dbReference>
<keyword evidence="5" id="KW-0401">Integrin</keyword>
<keyword evidence="2" id="KW-0812">Transmembrane</keyword>
<sequence length="537" mass="60254">MIKQIILGVIVVAVIAVIIRVITWPTNPYPEQQVPTDIPHFKTADIDFTHEFDSKNSLPFMGAALFDLMGNGEQYLFVGGGYNQQDKLFVYRKGAFIDVTKEAGITKPKQDTTYGVVAVDATGDGKPDLFVTRDSGIYFYENKNGVFTIKKLDVAIDERYAPISIAIADLQKKGTVDLFVATYVKPPYVEGQSIFNKKNYGAKSLLLKNNGDNTFTDITDEAGLNYIHNTFQGMFVDLDNDNQLDLVVAHDTGQVRTYKNMGDLKFKNMPNPTSDVYSYPMGIAVGDYNKDGRPDLFFSNIGPFYWWNFGSAPPNLIVRGDLTKDQTLLRENIFLENKGNFQFEDVAKKTKTANYEFGWGVLFQDFTNEGYQDLVIAQNYISFPLHKLFRLPGRLLKELPDFTYVSVEKQANAENPFYSISPLSTDLTGNGYPDLIYTNLNGPLKVFINQGGKNNYLKVIMPNKPEALGAVLTLKLENGETLTRFFVPTQGLCAYQGNQIIFGLGKIDKIVSLSIHYMNGTDKQFDKPEINTTLIVN</sequence>
<dbReference type="GO" id="GO:0007229">
    <property type="term" value="P:integrin-mediated signaling pathway"/>
    <property type="evidence" value="ECO:0007669"/>
    <property type="project" value="UniProtKB-KW"/>
</dbReference>
<dbReference type="InterPro" id="IPR028994">
    <property type="entry name" value="Integrin_alpha_N"/>
</dbReference>
<evidence type="ECO:0000313" key="7">
    <source>
        <dbReference type="Proteomes" id="UP000254230"/>
    </source>
</evidence>
<dbReference type="EMBL" id="LNYR01000006">
    <property type="protein sequence ID" value="KTD52903.1"/>
    <property type="molecule type" value="Genomic_DNA"/>
</dbReference>
<dbReference type="PANTHER" id="PTHR16026">
    <property type="entry name" value="CARTILAGE ACIDIC PROTEIN 1"/>
    <property type="match status" value="1"/>
</dbReference>
<evidence type="ECO:0000259" key="3">
    <source>
        <dbReference type="Pfam" id="PF07593"/>
    </source>
</evidence>
<evidence type="ECO:0000313" key="5">
    <source>
        <dbReference type="EMBL" id="STY16367.1"/>
    </source>
</evidence>
<gene>
    <name evidence="4" type="ORF">Lqua_0736</name>
    <name evidence="5" type="ORF">NCTC12376_00148</name>
</gene>
<feature type="transmembrane region" description="Helical" evidence="2">
    <location>
        <begin position="5"/>
        <end position="24"/>
    </location>
</feature>
<dbReference type="STRING" id="45072.Lqua_0736"/>
<keyword evidence="2" id="KW-0472">Membrane</keyword>
<dbReference type="AlphaFoldDB" id="A0A378KSB0"/>
<proteinExistence type="predicted"/>
<evidence type="ECO:0000313" key="6">
    <source>
        <dbReference type="Proteomes" id="UP000054639"/>
    </source>
</evidence>
<dbReference type="Proteomes" id="UP000054639">
    <property type="component" value="Unassembled WGS sequence"/>
</dbReference>
<dbReference type="InterPro" id="IPR027039">
    <property type="entry name" value="Crtac1"/>
</dbReference>
<evidence type="ECO:0000256" key="1">
    <source>
        <dbReference type="ARBA" id="ARBA00022729"/>
    </source>
</evidence>
<dbReference type="Proteomes" id="UP000254230">
    <property type="component" value="Unassembled WGS sequence"/>
</dbReference>
<dbReference type="EMBL" id="UGOW01000001">
    <property type="protein sequence ID" value="STY16367.1"/>
    <property type="molecule type" value="Genomic_DNA"/>
</dbReference>
<protein>
    <submittedName>
        <fullName evidence="5">Protein containing FG-GAP repeats (Motif found in alpha integrins)</fullName>
    </submittedName>
</protein>
<dbReference type="SUPFAM" id="SSF69318">
    <property type="entry name" value="Integrin alpha N-terminal domain"/>
    <property type="match status" value="1"/>
</dbReference>
<keyword evidence="2" id="KW-1133">Transmembrane helix</keyword>
<organism evidence="5 7">
    <name type="scientific">Legionella quateirensis</name>
    <dbReference type="NCBI Taxonomy" id="45072"/>
    <lineage>
        <taxon>Bacteria</taxon>
        <taxon>Pseudomonadati</taxon>
        <taxon>Pseudomonadota</taxon>
        <taxon>Gammaproteobacteria</taxon>
        <taxon>Legionellales</taxon>
        <taxon>Legionellaceae</taxon>
        <taxon>Legionella</taxon>
    </lineage>
</organism>
<dbReference type="Gene3D" id="2.130.10.130">
    <property type="entry name" value="Integrin alpha, N-terminal"/>
    <property type="match status" value="2"/>
</dbReference>
<dbReference type="Pfam" id="PF13517">
    <property type="entry name" value="FG-GAP_3"/>
    <property type="match status" value="2"/>
</dbReference>
<reference evidence="4 6" key="1">
    <citation type="submission" date="2015-11" db="EMBL/GenBank/DDBJ databases">
        <title>Genomic analysis of 38 Legionella species identifies large and diverse effector repertoires.</title>
        <authorList>
            <person name="Burstein D."/>
            <person name="Amaro F."/>
            <person name="Zusman T."/>
            <person name="Lifshitz Z."/>
            <person name="Cohen O."/>
            <person name="Gilbert J.A."/>
            <person name="Pupko T."/>
            <person name="Shuman H.A."/>
            <person name="Segal G."/>
        </authorList>
    </citation>
    <scope>NUCLEOTIDE SEQUENCE [LARGE SCALE GENOMIC DNA]</scope>
    <source>
        <strain evidence="4 6">ATCC 49507</strain>
    </source>
</reference>
<keyword evidence="1" id="KW-0732">Signal</keyword>
<keyword evidence="6" id="KW-1185">Reference proteome</keyword>
<dbReference type="OrthoDB" id="100785at2"/>